<keyword evidence="1" id="KW-0812">Transmembrane</keyword>
<comment type="caution">
    <text evidence="2">The sequence shown here is derived from an EMBL/GenBank/DDBJ whole genome shotgun (WGS) entry which is preliminary data.</text>
</comment>
<accession>A0AAW3YTY2</accession>
<name>A0AAW3YTY2_9GAMM</name>
<organism evidence="2">
    <name type="scientific">Xenorhabdus szentirmaii</name>
    <dbReference type="NCBI Taxonomy" id="290112"/>
    <lineage>
        <taxon>Bacteria</taxon>
        <taxon>Pseudomonadati</taxon>
        <taxon>Pseudomonadota</taxon>
        <taxon>Gammaproteobacteria</taxon>
        <taxon>Enterobacterales</taxon>
        <taxon>Morganellaceae</taxon>
        <taxon>Xenorhabdus</taxon>
    </lineage>
</organism>
<feature type="transmembrane region" description="Helical" evidence="1">
    <location>
        <begin position="67"/>
        <end position="92"/>
    </location>
</feature>
<dbReference type="EMBL" id="JACXBF010000193">
    <property type="protein sequence ID" value="MBD2800499.1"/>
    <property type="molecule type" value="Genomic_DNA"/>
</dbReference>
<reference evidence="2" key="1">
    <citation type="submission" date="2020-09" db="EMBL/GenBank/DDBJ databases">
        <authorList>
            <person name="Palma L."/>
            <person name="Caballero P."/>
            <person name="Berry C."/>
            <person name="Del Valle E."/>
        </authorList>
    </citation>
    <scope>NUCLEOTIDE SEQUENCE</scope>
    <source>
        <strain evidence="2">M</strain>
    </source>
</reference>
<feature type="transmembrane region" description="Helical" evidence="1">
    <location>
        <begin position="113"/>
        <end position="136"/>
    </location>
</feature>
<keyword evidence="1" id="KW-1133">Transmembrane helix</keyword>
<proteinExistence type="predicted"/>
<dbReference type="RefSeq" id="WP_323867322.1">
    <property type="nucleotide sequence ID" value="NZ_JACXBF010000193.1"/>
</dbReference>
<feature type="transmembrane region" description="Helical" evidence="1">
    <location>
        <begin position="142"/>
        <end position="166"/>
    </location>
</feature>
<dbReference type="AlphaFoldDB" id="A0AAW3YTY2"/>
<keyword evidence="1" id="KW-0472">Membrane</keyword>
<reference evidence="2" key="2">
    <citation type="journal article" date="2024" name="Toxins">
        <title>Genome Sequence Analysis of Native Xenorhabdus Strains Isolated from Entomopathogenic Nematodes in Argentina.</title>
        <authorList>
            <person name="Palma L."/>
            <person name="Frizzo L."/>
            <person name="Kaiser S."/>
            <person name="Berry C."/>
            <person name="Caballero P."/>
            <person name="Bode H.B."/>
            <person name="Del Valle E.E."/>
        </authorList>
    </citation>
    <scope>NUCLEOTIDE SEQUENCE</scope>
    <source>
        <strain evidence="2">M</strain>
    </source>
</reference>
<sequence length="174" mass="20685">MAAKYAFNLIVKIALLIMIMLFFIKYAPYDEFVDHFIMQHISFDDAEKIDKVLFNDPESNSHESVKAYFTLLINILISIPLLSMLTTAFDTGAWKKKSMTLLKKWALTTMRRFTKLFIFIFIFWVQIRFLLFQFAFPPKLAYLFFMILVAIIGFNLWITMGCYRFIIKKIKRNL</sequence>
<protein>
    <submittedName>
        <fullName evidence="2">Uncharacterized protein</fullName>
    </submittedName>
</protein>
<gene>
    <name evidence="2" type="ORF">ID854_08505</name>
</gene>
<evidence type="ECO:0000256" key="1">
    <source>
        <dbReference type="SAM" id="Phobius"/>
    </source>
</evidence>
<evidence type="ECO:0000313" key="2">
    <source>
        <dbReference type="EMBL" id="MBD2800499.1"/>
    </source>
</evidence>
<feature type="transmembrane region" description="Helical" evidence="1">
    <location>
        <begin position="5"/>
        <end position="24"/>
    </location>
</feature>
<dbReference type="Proteomes" id="UP001193920">
    <property type="component" value="Unassembled WGS sequence"/>
</dbReference>